<gene>
    <name evidence="3" type="ORF">CLIB1423_20S01882</name>
</gene>
<name>A0A9P0QU23_9ASCO</name>
<dbReference type="EMBL" id="CAKXYY010000020">
    <property type="protein sequence ID" value="CAH2355004.1"/>
    <property type="molecule type" value="Genomic_DNA"/>
</dbReference>
<comment type="caution">
    <text evidence="3">The sequence shown here is derived from an EMBL/GenBank/DDBJ whole genome shotgun (WGS) entry which is preliminary data.</text>
</comment>
<evidence type="ECO:0000259" key="2">
    <source>
        <dbReference type="Pfam" id="PF08457"/>
    </source>
</evidence>
<accession>A0A9P0QU23</accession>
<dbReference type="Pfam" id="PF08457">
    <property type="entry name" value="Sfi1"/>
    <property type="match status" value="1"/>
</dbReference>
<proteinExistence type="predicted"/>
<organism evidence="3 4">
    <name type="scientific">[Candida] railenensis</name>
    <dbReference type="NCBI Taxonomy" id="45579"/>
    <lineage>
        <taxon>Eukaryota</taxon>
        <taxon>Fungi</taxon>
        <taxon>Dikarya</taxon>
        <taxon>Ascomycota</taxon>
        <taxon>Saccharomycotina</taxon>
        <taxon>Pichiomycetes</taxon>
        <taxon>Debaryomycetaceae</taxon>
        <taxon>Kurtzmaniella</taxon>
    </lineage>
</organism>
<feature type="compositionally biased region" description="Basic and acidic residues" evidence="1">
    <location>
        <begin position="387"/>
        <end position="401"/>
    </location>
</feature>
<dbReference type="InterPro" id="IPR013665">
    <property type="entry name" value="Sfi1_dom"/>
</dbReference>
<keyword evidence="4" id="KW-1185">Reference proteome</keyword>
<feature type="region of interest" description="Disordered" evidence="1">
    <location>
        <begin position="1256"/>
        <end position="1276"/>
    </location>
</feature>
<feature type="region of interest" description="Disordered" evidence="1">
    <location>
        <begin position="1315"/>
        <end position="1357"/>
    </location>
</feature>
<dbReference type="Proteomes" id="UP000837801">
    <property type="component" value="Unassembled WGS sequence"/>
</dbReference>
<feature type="domain" description="Sfi1 spindle body" evidence="2">
    <location>
        <begin position="776"/>
        <end position="1171"/>
    </location>
</feature>
<feature type="region of interest" description="Disordered" evidence="1">
    <location>
        <begin position="383"/>
        <end position="420"/>
    </location>
</feature>
<sequence>MDELKGFNRHHFDGSILSKTIRDLHSIHTFSGTNDAYESLLRETIDNIGLLLNYHEKLFKTVELSSSGSHQHVDLGSLKFIYYVNKSTVGNEQHHESQDSSDSIIRPHSLLKYLNKYPHQSSDSISSQLIEVLAANSNSSSSSGSKSGKRLTQSYSVVLTKFSALLDFFIRLHRESEKRLVEYLNKLFNYEARFYSTLNSRLDSDLNINHEDTVQIVNSLDNIIASSNNRQATKIENDKDDSMFVIESTGDIPHSRFEPHTNELVKFTSNDPTFNSLYQIFLQLCSFKTQPDESSLNSTSHVHDYREYIRIMIETYKKQVGTDFLELNDYSVKDLKFNYFYEKFLSSDQEDSIFPILYKSITDKVAREVDLFPESVTSNRFNSNFNGHDHQAETKLEDSNRSHNIGSTSYKQENDSRSSMIPNDSSLFAVTRELSARDQGELINGLRLVIPQLQNYYEFDPIFPDIMRHFVRLLYNSTSGIFIDETENFQYVGSILGLLNTVIDYENDELDENHNIQETINDLYRLHLTLSPSHFGDLTTPGRTLLMRLAIAEFTNSHKICLKYFTKWNNKTLVVNQLQYLLVNSWSDQLKRLKVEEHLKIWYKKYKINQTLMMATENDYNTRLLSKTFTDKWMKRTIDSSNLVVRASRFELLQKWKTWTRRWERLDHLTKESVSYYESTILQKYFDKLIVIYSRRRQMNDLGEEFRISSSKMVDAKVKRLVWNTWYKRMNKTFTNDDESLKISQLRERVSELNIIPLKAKLDSITPIDLVQKLRKLEGLEKYFIYSRYFSLWRRFSQYHLKSQQLRVTNDSILLKYYLVCKWKRQYDLKKLADIEVNKVNEVLLLNAFENWRDTTRLHSKSTEFSEGRITKKWFRLWRLNSKLSQHKHKSVITSDSCSNFNMKNCYKKWHLLAVLKQYQAEREFTKLRGYCNKWQIRALKNTRLEKMAIEYETKRIINTNFIVWMEKYLEKEVDLRNTADDFVQRKFLTKMAKRLLKIRQNQQRSKKYLSSSSYTFSERTSLLSCLRIWQNLYGEQFEKNNQKKVEVFVKNVSNSGLLYKFLERWAVKYNANQRKTDKLKQLSDKFLWNSLLMHSTLGKWKLNTTRKLEQQIEADLFEQKLLLKKHLVRWYDKFIYISESLVERSEDYLNQKDIQKAKELLNIWSMRYIKDIQLQQSRCEMFITRWQISKGKATLDVWLHKARNKKAVAEDDDGEVADMDTSLTSNQSPLSRKVNTSQLSYLNTPIKKREYVGRLPSTPNASRVSPTKLQETSERIKSERVDKLIKHYQKAKGARVSQLNSSFVKLSPERKGSTYANIVPPRPPNFRRSSSRLPEMSSDDESESVFNPNADEEKSTIETAKSLRKITPIFIPTVDEYEAPKFSTGRKLKERIQLTSTPSK</sequence>
<evidence type="ECO:0000313" key="4">
    <source>
        <dbReference type="Proteomes" id="UP000837801"/>
    </source>
</evidence>
<protein>
    <recommendedName>
        <fullName evidence="2">Sfi1 spindle body domain-containing protein</fullName>
    </recommendedName>
</protein>
<feature type="compositionally biased region" description="Polar residues" evidence="1">
    <location>
        <begin position="402"/>
        <end position="420"/>
    </location>
</feature>
<evidence type="ECO:0000256" key="1">
    <source>
        <dbReference type="SAM" id="MobiDB-lite"/>
    </source>
</evidence>
<reference evidence="3" key="1">
    <citation type="submission" date="2022-03" db="EMBL/GenBank/DDBJ databases">
        <authorList>
            <person name="Legras J.-L."/>
            <person name="Devillers H."/>
            <person name="Grondin C."/>
        </authorList>
    </citation>
    <scope>NUCLEOTIDE SEQUENCE</scope>
    <source>
        <strain evidence="3">CLIB 1423</strain>
    </source>
</reference>
<dbReference type="OrthoDB" id="4070448at2759"/>
<feature type="compositionally biased region" description="Polar residues" evidence="1">
    <location>
        <begin position="1258"/>
        <end position="1271"/>
    </location>
</feature>
<evidence type="ECO:0000313" key="3">
    <source>
        <dbReference type="EMBL" id="CAH2355004.1"/>
    </source>
</evidence>